<reference evidence="6 7" key="1">
    <citation type="submission" date="2022-01" db="EMBL/GenBank/DDBJ databases">
        <title>A chromosomal length assembly of Cordylochernes scorpioides.</title>
        <authorList>
            <person name="Zeh D."/>
            <person name="Zeh J."/>
        </authorList>
    </citation>
    <scope>NUCLEOTIDE SEQUENCE [LARGE SCALE GENOMIC DNA]</scope>
    <source>
        <strain evidence="6">IN4F17</strain>
        <tissue evidence="6">Whole Body</tissue>
    </source>
</reference>
<organism evidence="6 7">
    <name type="scientific">Cordylochernes scorpioides</name>
    <dbReference type="NCBI Taxonomy" id="51811"/>
    <lineage>
        <taxon>Eukaryota</taxon>
        <taxon>Metazoa</taxon>
        <taxon>Ecdysozoa</taxon>
        <taxon>Arthropoda</taxon>
        <taxon>Chelicerata</taxon>
        <taxon>Arachnida</taxon>
        <taxon>Pseudoscorpiones</taxon>
        <taxon>Cheliferoidea</taxon>
        <taxon>Chernetidae</taxon>
        <taxon>Cordylochernes</taxon>
    </lineage>
</organism>
<dbReference type="Gene3D" id="3.90.550.10">
    <property type="entry name" value="Spore Coat Polysaccharide Biosynthesis Protein SpsA, Chain A"/>
    <property type="match status" value="1"/>
</dbReference>
<dbReference type="EMBL" id="CP092863">
    <property type="protein sequence ID" value="UYV60158.1"/>
    <property type="molecule type" value="Genomic_DNA"/>
</dbReference>
<dbReference type="SMART" id="SM00458">
    <property type="entry name" value="RICIN"/>
    <property type="match status" value="1"/>
</dbReference>
<dbReference type="PANTHER" id="PTHR11675">
    <property type="entry name" value="N-ACETYLGALACTOSAMINYLTRANSFERASE"/>
    <property type="match status" value="1"/>
</dbReference>
<accession>A0ABY6JVX4</accession>
<proteinExistence type="predicted"/>
<dbReference type="SUPFAM" id="SSF53448">
    <property type="entry name" value="Nucleotide-diphospho-sugar transferases"/>
    <property type="match status" value="1"/>
</dbReference>
<keyword evidence="1" id="KW-0808">Transferase</keyword>
<evidence type="ECO:0000313" key="6">
    <source>
        <dbReference type="EMBL" id="UYV60158.1"/>
    </source>
</evidence>
<keyword evidence="3" id="KW-1015">Disulfide bond</keyword>
<evidence type="ECO:0000259" key="5">
    <source>
        <dbReference type="SMART" id="SM00458"/>
    </source>
</evidence>
<dbReference type="Pfam" id="PF00652">
    <property type="entry name" value="Ricin_B_lectin"/>
    <property type="match status" value="1"/>
</dbReference>
<name>A0ABY6JVX4_9ARAC</name>
<evidence type="ECO:0000256" key="3">
    <source>
        <dbReference type="ARBA" id="ARBA00023157"/>
    </source>
</evidence>
<keyword evidence="2" id="KW-0430">Lectin</keyword>
<evidence type="ECO:0000256" key="1">
    <source>
        <dbReference type="ARBA" id="ARBA00022679"/>
    </source>
</evidence>
<sequence>MPVTFHELMLNHVLVWGRSPVMAGGLFAIHREFFWELGGYDPGLEVWGGEQYELSFKIWQCGGSMVDAPCSRVGHVYRKFAPFPNPGLGDFVGRNYKRVAEVWMDEYKEYVYLRRAHYRALDAGDLTEQKALRARLHCKPFSWFLESVAFDLPRRYPPVEPPDFAQGESVSHRDSVRLKSEWCMCVPGTVQQFVLTWHRDIRPAKRTVCLDVSSPELRAPVMLWNCHGMQGNQLWKYDLAHQSLVHPITGNCLDCDPKTYELFMSPCQRDLATQRWRFGAVNASALQAQW</sequence>
<dbReference type="PANTHER" id="PTHR11675:SF134">
    <property type="entry name" value="N-ACETYLGALACTOSAMINYLTRANSFERASE 4-RELATED"/>
    <property type="match status" value="1"/>
</dbReference>
<dbReference type="InterPro" id="IPR029044">
    <property type="entry name" value="Nucleotide-diphossugar_trans"/>
</dbReference>
<dbReference type="Gene3D" id="2.80.10.50">
    <property type="match status" value="1"/>
</dbReference>
<evidence type="ECO:0000313" key="7">
    <source>
        <dbReference type="Proteomes" id="UP001235939"/>
    </source>
</evidence>
<protein>
    <submittedName>
        <fullName evidence="6">GALNT10</fullName>
    </submittedName>
</protein>
<dbReference type="Pfam" id="PF02709">
    <property type="entry name" value="Glyco_transf_7C"/>
    <property type="match status" value="1"/>
</dbReference>
<keyword evidence="4" id="KW-0325">Glycoprotein</keyword>
<dbReference type="InterPro" id="IPR035992">
    <property type="entry name" value="Ricin_B-like_lectins"/>
</dbReference>
<dbReference type="InterPro" id="IPR000772">
    <property type="entry name" value="Ricin_B_lectin"/>
</dbReference>
<keyword evidence="7" id="KW-1185">Reference proteome</keyword>
<dbReference type="PROSITE" id="PS50231">
    <property type="entry name" value="RICIN_B_LECTIN"/>
    <property type="match status" value="1"/>
</dbReference>
<dbReference type="Proteomes" id="UP001235939">
    <property type="component" value="Chromosome 01"/>
</dbReference>
<dbReference type="InterPro" id="IPR027791">
    <property type="entry name" value="Galactosyl_T_C"/>
</dbReference>
<dbReference type="SUPFAM" id="SSF50370">
    <property type="entry name" value="Ricin B-like lectins"/>
    <property type="match status" value="1"/>
</dbReference>
<evidence type="ECO:0000256" key="2">
    <source>
        <dbReference type="ARBA" id="ARBA00022734"/>
    </source>
</evidence>
<feature type="domain" description="Ricin B lectin" evidence="5">
    <location>
        <begin position="161"/>
        <end position="279"/>
    </location>
</feature>
<gene>
    <name evidence="6" type="ORF">LAZ67_1000151</name>
</gene>
<evidence type="ECO:0000256" key="4">
    <source>
        <dbReference type="ARBA" id="ARBA00023180"/>
    </source>
</evidence>